<sequence length="130" mass="14223">MVERSGAEWLALDPRAREVADAPLVNPGDDVRGMQGLHQADAIFIAFPTFRDGRGYSSARLLREAGFDGDIRAVGDVTLDQLVFLKRSGFSSVAPDRPIDPADAHRTLNRFKAVYQRAADDAEPVWAARG</sequence>
<evidence type="ECO:0000313" key="2">
    <source>
        <dbReference type="Proteomes" id="UP000515292"/>
    </source>
</evidence>
<name>A0A7G5IHH6_9SPHN</name>
<keyword evidence="2" id="KW-1185">Reference proteome</keyword>
<accession>A0A7G5IHH6</accession>
<reference evidence="1 2" key="1">
    <citation type="submission" date="2020-07" db="EMBL/GenBank/DDBJ databases">
        <title>Complete genome sequence for Sandaracinobacter sp. M6.</title>
        <authorList>
            <person name="Tang Y."/>
            <person name="Liu Q."/>
            <person name="Guo Z."/>
            <person name="Lei P."/>
            <person name="Huang B."/>
        </authorList>
    </citation>
    <scope>NUCLEOTIDE SEQUENCE [LARGE SCALE GENOMIC DNA]</scope>
    <source>
        <strain evidence="1 2">M6</strain>
    </source>
</reference>
<dbReference type="EMBL" id="CP059851">
    <property type="protein sequence ID" value="QMW22818.1"/>
    <property type="molecule type" value="Genomic_DNA"/>
</dbReference>
<protein>
    <submittedName>
        <fullName evidence="1">DUF934 domain-containing protein</fullName>
    </submittedName>
</protein>
<dbReference type="Pfam" id="PF06073">
    <property type="entry name" value="DUF934"/>
    <property type="match status" value="1"/>
</dbReference>
<evidence type="ECO:0000313" key="1">
    <source>
        <dbReference type="EMBL" id="QMW22818.1"/>
    </source>
</evidence>
<proteinExistence type="predicted"/>
<dbReference type="AlphaFoldDB" id="A0A7G5IHH6"/>
<dbReference type="InterPro" id="IPR008318">
    <property type="entry name" value="UCP030820"/>
</dbReference>
<dbReference type="Proteomes" id="UP000515292">
    <property type="component" value="Chromosome"/>
</dbReference>
<organism evidence="1 2">
    <name type="scientific">Sandaracinobacteroides saxicola</name>
    <dbReference type="NCBI Taxonomy" id="2759707"/>
    <lineage>
        <taxon>Bacteria</taxon>
        <taxon>Pseudomonadati</taxon>
        <taxon>Pseudomonadota</taxon>
        <taxon>Alphaproteobacteria</taxon>
        <taxon>Sphingomonadales</taxon>
        <taxon>Sphingosinicellaceae</taxon>
        <taxon>Sandaracinobacteroides</taxon>
    </lineage>
</organism>
<gene>
    <name evidence="1" type="ORF">H3309_16205</name>
</gene>
<dbReference type="RefSeq" id="WP_182296075.1">
    <property type="nucleotide sequence ID" value="NZ_CP059851.1"/>
</dbReference>
<dbReference type="KEGG" id="sand:H3309_16205"/>